<accession>A0A927WMU3</accession>
<organism evidence="2 3">
    <name type="scientific">Selenomonas ruminantium</name>
    <dbReference type="NCBI Taxonomy" id="971"/>
    <lineage>
        <taxon>Bacteria</taxon>
        <taxon>Bacillati</taxon>
        <taxon>Bacillota</taxon>
        <taxon>Negativicutes</taxon>
        <taxon>Selenomonadales</taxon>
        <taxon>Selenomonadaceae</taxon>
        <taxon>Selenomonas</taxon>
    </lineage>
</organism>
<keyword evidence="1" id="KW-0472">Membrane</keyword>
<feature type="transmembrane region" description="Helical" evidence="1">
    <location>
        <begin position="89"/>
        <end position="109"/>
    </location>
</feature>
<keyword evidence="1" id="KW-0812">Transmembrane</keyword>
<evidence type="ECO:0000313" key="2">
    <source>
        <dbReference type="EMBL" id="MBE6092369.1"/>
    </source>
</evidence>
<sequence length="204" mass="23191">MAKELNETKTVEEVASSLVPPMMKEKYYTSVWDNADAFDLNSLKSSLEEFESDGINNKYTESLRFYIANFSSISNMDSIEESDNTSRQLAFRYSTLGLVGGAFIRAFILNKKFGLAILLLLLVLFAMGVKADTAIYGCSLIILFVDYRRYSKWKDVCSFYEKLQTSDSIEMHKSIEKYGWKFSNTGATSSAWLLIPALIFIKLM</sequence>
<dbReference type="Proteomes" id="UP000761380">
    <property type="component" value="Unassembled WGS sequence"/>
</dbReference>
<feature type="transmembrane region" description="Helical" evidence="1">
    <location>
        <begin position="182"/>
        <end position="201"/>
    </location>
</feature>
<comment type="caution">
    <text evidence="2">The sequence shown here is derived from an EMBL/GenBank/DDBJ whole genome shotgun (WGS) entry which is preliminary data.</text>
</comment>
<gene>
    <name evidence="2" type="ORF">E7201_04220</name>
</gene>
<reference evidence="2" key="1">
    <citation type="submission" date="2019-04" db="EMBL/GenBank/DDBJ databases">
        <title>Evolution of Biomass-Degrading Anaerobic Consortia Revealed by Metagenomics.</title>
        <authorList>
            <person name="Peng X."/>
        </authorList>
    </citation>
    <scope>NUCLEOTIDE SEQUENCE</scope>
    <source>
        <strain evidence="2">SIG240</strain>
    </source>
</reference>
<protein>
    <submittedName>
        <fullName evidence="2">Uncharacterized protein</fullName>
    </submittedName>
</protein>
<proteinExistence type="predicted"/>
<feature type="transmembrane region" description="Helical" evidence="1">
    <location>
        <begin position="115"/>
        <end position="145"/>
    </location>
</feature>
<evidence type="ECO:0000256" key="1">
    <source>
        <dbReference type="SAM" id="Phobius"/>
    </source>
</evidence>
<keyword evidence="1" id="KW-1133">Transmembrane helix</keyword>
<dbReference type="AlphaFoldDB" id="A0A927WMU3"/>
<name>A0A927WMU3_SELRU</name>
<dbReference type="EMBL" id="SVBY01000021">
    <property type="protein sequence ID" value="MBE6092369.1"/>
    <property type="molecule type" value="Genomic_DNA"/>
</dbReference>
<evidence type="ECO:0000313" key="3">
    <source>
        <dbReference type="Proteomes" id="UP000761380"/>
    </source>
</evidence>